<keyword evidence="3" id="KW-1185">Reference proteome</keyword>
<sequence length="127" mass="13543">MTGDMLASSDKPAAIPTAQAAAVGTQWSRDGARLRERGTGGTVKVIASENRQTNRKYGVRRDRSAGSVGTTRAELLLDSPVRPSRRKPGQQVEFPPTTGRRGLVVRSQAVRTACSAHSAGGLMLFRP</sequence>
<dbReference type="EMBL" id="AP022609">
    <property type="protein sequence ID" value="BBZ22852.1"/>
    <property type="molecule type" value="Genomic_DNA"/>
</dbReference>
<feature type="region of interest" description="Disordered" evidence="1">
    <location>
        <begin position="1"/>
        <end position="30"/>
    </location>
</feature>
<feature type="region of interest" description="Disordered" evidence="1">
    <location>
        <begin position="81"/>
        <end position="100"/>
    </location>
</feature>
<dbReference type="KEGG" id="mhib:MHIB_12700"/>
<organism evidence="2 3">
    <name type="scientific">Mycolicibacter hiberniae</name>
    <dbReference type="NCBI Taxonomy" id="29314"/>
    <lineage>
        <taxon>Bacteria</taxon>
        <taxon>Bacillati</taxon>
        <taxon>Actinomycetota</taxon>
        <taxon>Actinomycetes</taxon>
        <taxon>Mycobacteriales</taxon>
        <taxon>Mycobacteriaceae</taxon>
        <taxon>Mycolicibacter</taxon>
    </lineage>
</organism>
<feature type="compositionally biased region" description="Low complexity" evidence="1">
    <location>
        <begin position="13"/>
        <end position="22"/>
    </location>
</feature>
<dbReference type="Proteomes" id="UP000467260">
    <property type="component" value="Chromosome"/>
</dbReference>
<reference evidence="2 3" key="1">
    <citation type="journal article" date="2019" name="Emerg. Microbes Infect.">
        <title>Comprehensive subspecies identification of 175 nontuberculous mycobacteria species based on 7547 genomic profiles.</title>
        <authorList>
            <person name="Matsumoto Y."/>
            <person name="Kinjo T."/>
            <person name="Motooka D."/>
            <person name="Nabeya D."/>
            <person name="Jung N."/>
            <person name="Uechi K."/>
            <person name="Horii T."/>
            <person name="Iida T."/>
            <person name="Fujita J."/>
            <person name="Nakamura S."/>
        </authorList>
    </citation>
    <scope>NUCLEOTIDE SEQUENCE [LARGE SCALE GENOMIC DNA]</scope>
    <source>
        <strain evidence="2 3">JCM 13571</strain>
    </source>
</reference>
<proteinExistence type="predicted"/>
<accession>A0A7I7X0C5</accession>
<evidence type="ECO:0000256" key="1">
    <source>
        <dbReference type="SAM" id="MobiDB-lite"/>
    </source>
</evidence>
<evidence type="ECO:0000313" key="2">
    <source>
        <dbReference type="EMBL" id="BBZ22852.1"/>
    </source>
</evidence>
<protein>
    <submittedName>
        <fullName evidence="2">Uncharacterized protein</fullName>
    </submittedName>
</protein>
<dbReference type="AlphaFoldDB" id="A0A7I7X0C5"/>
<evidence type="ECO:0000313" key="3">
    <source>
        <dbReference type="Proteomes" id="UP000467260"/>
    </source>
</evidence>
<name>A0A7I7X0C5_9MYCO</name>
<gene>
    <name evidence="2" type="ORF">MHIB_12700</name>
</gene>